<evidence type="ECO:0000256" key="1">
    <source>
        <dbReference type="SAM" id="MobiDB-lite"/>
    </source>
</evidence>
<accession>A0A975RNZ8</accession>
<dbReference type="AlphaFoldDB" id="A0A975RNZ8"/>
<proteinExistence type="predicted"/>
<protein>
    <submittedName>
        <fullName evidence="2">Uncharacterized protein</fullName>
    </submittedName>
</protein>
<sequence length="78" mass="9002">MANQQPTYQAYTVSKREGQDDFWLCIGAAFEHQDRKGLNVVLQALPIDGKIVLRPPRDGQEDPPPQQRRDNSRGRRDR</sequence>
<evidence type="ECO:0000313" key="2">
    <source>
        <dbReference type="EMBL" id="QWG14278.1"/>
    </source>
</evidence>
<organism evidence="2 3">
    <name type="scientific">Bradyrhizobium sediminis</name>
    <dbReference type="NCBI Taxonomy" id="2840469"/>
    <lineage>
        <taxon>Bacteria</taxon>
        <taxon>Pseudomonadati</taxon>
        <taxon>Pseudomonadota</taxon>
        <taxon>Alphaproteobacteria</taxon>
        <taxon>Hyphomicrobiales</taxon>
        <taxon>Nitrobacteraceae</taxon>
        <taxon>Bradyrhizobium</taxon>
    </lineage>
</organism>
<dbReference type="Proteomes" id="UP000680839">
    <property type="component" value="Chromosome"/>
</dbReference>
<feature type="compositionally biased region" description="Basic and acidic residues" evidence="1">
    <location>
        <begin position="67"/>
        <end position="78"/>
    </location>
</feature>
<dbReference type="RefSeq" id="WP_215622910.1">
    <property type="nucleotide sequence ID" value="NZ_CP076134.1"/>
</dbReference>
<gene>
    <name evidence="2" type="ORF">KMZ29_06230</name>
</gene>
<reference evidence="2" key="1">
    <citation type="submission" date="2021-06" db="EMBL/GenBank/DDBJ databases">
        <title>Bradyrhizobium sp. S2-20-1 Genome sequencing.</title>
        <authorList>
            <person name="Jin L."/>
        </authorList>
    </citation>
    <scope>NUCLEOTIDE SEQUENCE</scope>
    <source>
        <strain evidence="2">S2-20-1</strain>
    </source>
</reference>
<feature type="region of interest" description="Disordered" evidence="1">
    <location>
        <begin position="52"/>
        <end position="78"/>
    </location>
</feature>
<name>A0A975RNZ8_9BRAD</name>
<dbReference type="EMBL" id="CP076134">
    <property type="protein sequence ID" value="QWG14278.1"/>
    <property type="molecule type" value="Genomic_DNA"/>
</dbReference>
<evidence type="ECO:0000313" key="3">
    <source>
        <dbReference type="Proteomes" id="UP000680839"/>
    </source>
</evidence>